<comment type="caution">
    <text evidence="2">The sequence shown here is derived from an EMBL/GenBank/DDBJ whole genome shotgun (WGS) entry which is preliminary data.</text>
</comment>
<gene>
    <name evidence="2" type="ORF">EVAR_41985_1</name>
</gene>
<feature type="compositionally biased region" description="Polar residues" evidence="1">
    <location>
        <begin position="12"/>
        <end position="22"/>
    </location>
</feature>
<proteinExistence type="predicted"/>
<feature type="region of interest" description="Disordered" evidence="1">
    <location>
        <begin position="12"/>
        <end position="68"/>
    </location>
</feature>
<evidence type="ECO:0000256" key="1">
    <source>
        <dbReference type="SAM" id="MobiDB-lite"/>
    </source>
</evidence>
<evidence type="ECO:0000313" key="3">
    <source>
        <dbReference type="Proteomes" id="UP000299102"/>
    </source>
</evidence>
<dbReference type="EMBL" id="BGZK01000595">
    <property type="protein sequence ID" value="GBP52082.1"/>
    <property type="molecule type" value="Genomic_DNA"/>
</dbReference>
<reference evidence="2 3" key="1">
    <citation type="journal article" date="2019" name="Commun. Biol.">
        <title>The bagworm genome reveals a unique fibroin gene that provides high tensile strength.</title>
        <authorList>
            <person name="Kono N."/>
            <person name="Nakamura H."/>
            <person name="Ohtoshi R."/>
            <person name="Tomita M."/>
            <person name="Numata K."/>
            <person name="Arakawa K."/>
        </authorList>
    </citation>
    <scope>NUCLEOTIDE SEQUENCE [LARGE SCALE GENOMIC DNA]</scope>
</reference>
<evidence type="ECO:0000313" key="2">
    <source>
        <dbReference type="EMBL" id="GBP52082.1"/>
    </source>
</evidence>
<organism evidence="2 3">
    <name type="scientific">Eumeta variegata</name>
    <name type="common">Bagworm moth</name>
    <name type="synonym">Eumeta japonica</name>
    <dbReference type="NCBI Taxonomy" id="151549"/>
    <lineage>
        <taxon>Eukaryota</taxon>
        <taxon>Metazoa</taxon>
        <taxon>Ecdysozoa</taxon>
        <taxon>Arthropoda</taxon>
        <taxon>Hexapoda</taxon>
        <taxon>Insecta</taxon>
        <taxon>Pterygota</taxon>
        <taxon>Neoptera</taxon>
        <taxon>Endopterygota</taxon>
        <taxon>Lepidoptera</taxon>
        <taxon>Glossata</taxon>
        <taxon>Ditrysia</taxon>
        <taxon>Tineoidea</taxon>
        <taxon>Psychidae</taxon>
        <taxon>Oiketicinae</taxon>
        <taxon>Eumeta</taxon>
    </lineage>
</organism>
<keyword evidence="3" id="KW-1185">Reference proteome</keyword>
<sequence length="124" mass="13219">MQVEVVITSLSRVNKQATSADNDTGDARRRSAPSDKAGLITARRGETLRPASLAGNHGKTTPSNHRIASAGEYTARSPDGLGFPAPRGGARLPTNLFHFVELAGLENDDSLASQFGDEKYKQIL</sequence>
<dbReference type="AlphaFoldDB" id="A0A4C1WNJ9"/>
<accession>A0A4C1WNJ9</accession>
<dbReference type="Proteomes" id="UP000299102">
    <property type="component" value="Unassembled WGS sequence"/>
</dbReference>
<protein>
    <submittedName>
        <fullName evidence="2">Uncharacterized protein</fullName>
    </submittedName>
</protein>
<name>A0A4C1WNJ9_EUMVA</name>